<evidence type="ECO:0000313" key="8">
    <source>
        <dbReference type="EMBL" id="MRV75665.1"/>
    </source>
</evidence>
<evidence type="ECO:0000256" key="5">
    <source>
        <dbReference type="SAM" id="MobiDB-lite"/>
    </source>
</evidence>
<dbReference type="EMBL" id="WKJJ01000022">
    <property type="protein sequence ID" value="MRV75665.1"/>
    <property type="molecule type" value="Genomic_DNA"/>
</dbReference>
<evidence type="ECO:0000313" key="9">
    <source>
        <dbReference type="Proteomes" id="UP000446768"/>
    </source>
</evidence>
<feature type="transmembrane region" description="Helical" evidence="6">
    <location>
        <begin position="63"/>
        <end position="84"/>
    </location>
</feature>
<evidence type="ECO:0000259" key="7">
    <source>
        <dbReference type="Pfam" id="PF00892"/>
    </source>
</evidence>
<dbReference type="PANTHER" id="PTHR32322">
    <property type="entry name" value="INNER MEMBRANE TRANSPORTER"/>
    <property type="match status" value="1"/>
</dbReference>
<protein>
    <submittedName>
        <fullName evidence="8">EamA family transporter</fullName>
    </submittedName>
</protein>
<feature type="domain" description="EamA" evidence="7">
    <location>
        <begin position="62"/>
        <end position="187"/>
    </location>
</feature>
<evidence type="ECO:0000256" key="2">
    <source>
        <dbReference type="ARBA" id="ARBA00022692"/>
    </source>
</evidence>
<dbReference type="InterPro" id="IPR000620">
    <property type="entry name" value="EamA_dom"/>
</dbReference>
<feature type="region of interest" description="Disordered" evidence="5">
    <location>
        <begin position="20"/>
        <end position="48"/>
    </location>
</feature>
<dbReference type="SUPFAM" id="SSF103481">
    <property type="entry name" value="Multidrug resistance efflux transporter EmrE"/>
    <property type="match status" value="2"/>
</dbReference>
<feature type="domain" description="EamA" evidence="7">
    <location>
        <begin position="199"/>
        <end position="332"/>
    </location>
</feature>
<evidence type="ECO:0000256" key="4">
    <source>
        <dbReference type="ARBA" id="ARBA00023136"/>
    </source>
</evidence>
<dbReference type="GO" id="GO:0016020">
    <property type="term" value="C:membrane"/>
    <property type="evidence" value="ECO:0007669"/>
    <property type="project" value="UniProtKB-SubCell"/>
</dbReference>
<comment type="caution">
    <text evidence="8">The sequence shown here is derived from an EMBL/GenBank/DDBJ whole genome shotgun (WGS) entry which is preliminary data.</text>
</comment>
<keyword evidence="4 6" id="KW-0472">Membrane</keyword>
<dbReference type="RefSeq" id="WP_154380427.1">
    <property type="nucleotide sequence ID" value="NZ_WKJJ01000022.1"/>
</dbReference>
<evidence type="ECO:0000256" key="6">
    <source>
        <dbReference type="SAM" id="Phobius"/>
    </source>
</evidence>
<dbReference type="Gene3D" id="1.10.3730.20">
    <property type="match status" value="1"/>
</dbReference>
<dbReference type="InterPro" id="IPR037185">
    <property type="entry name" value="EmrE-like"/>
</dbReference>
<keyword evidence="3 6" id="KW-1133">Transmembrane helix</keyword>
<sequence length="353" mass="38049">MDRRSGSTARLQCIRCRIPGDGDEQPAHRVPTVNSAPAAATGRGRTDSVPNDFPTSPMTPFSLFLVILVPFIWGMQAVMLKIGLHQFPPIFMVGMRFVMMSVILLPFLRGIRGKTGPALMVSLTQGVAHFALLYIGFRYVDVSTGIIAYQTNAIFTVILGAILLREQITRLGMLGIFVAFAGVSLIVGEPKSSGSAASLFIIIGSAFMFAVGNIVARRFGPMKPAALNAVVSLAAGPSLLLISLMFEHGQWEAVQHADWVGWSALMYTVLAGGIAGFGIWYWLLNRYPVDKIAPFGLLMPFFAMLGSVFLLQEHITVMNIIGAVLTVLGVAIAQFGKTLAGWFTRSAVLAKAN</sequence>
<dbReference type="AlphaFoldDB" id="A0A7X2ITK1"/>
<feature type="transmembrane region" description="Helical" evidence="6">
    <location>
        <begin position="317"/>
        <end position="336"/>
    </location>
</feature>
<dbReference type="PANTHER" id="PTHR32322:SF9">
    <property type="entry name" value="AMINO-ACID METABOLITE EFFLUX PUMP-RELATED"/>
    <property type="match status" value="1"/>
</dbReference>
<gene>
    <name evidence="8" type="ORF">GJ700_28505</name>
</gene>
<keyword evidence="2 6" id="KW-0812">Transmembrane</keyword>
<dbReference type="Pfam" id="PF00892">
    <property type="entry name" value="EamA"/>
    <property type="match status" value="2"/>
</dbReference>
<name>A0A7X2ITK1_9BURK</name>
<organism evidence="8 9">
    <name type="scientific">Pseudoduganella rivuli</name>
    <dbReference type="NCBI Taxonomy" id="2666085"/>
    <lineage>
        <taxon>Bacteria</taxon>
        <taxon>Pseudomonadati</taxon>
        <taxon>Pseudomonadota</taxon>
        <taxon>Betaproteobacteria</taxon>
        <taxon>Burkholderiales</taxon>
        <taxon>Oxalobacteraceae</taxon>
        <taxon>Telluria group</taxon>
        <taxon>Pseudoduganella</taxon>
    </lineage>
</organism>
<feature type="transmembrane region" description="Helical" evidence="6">
    <location>
        <begin position="90"/>
        <end position="108"/>
    </location>
</feature>
<feature type="transmembrane region" description="Helical" evidence="6">
    <location>
        <begin position="120"/>
        <end position="140"/>
    </location>
</feature>
<dbReference type="InterPro" id="IPR050638">
    <property type="entry name" value="AA-Vitamin_Transporters"/>
</dbReference>
<feature type="transmembrane region" description="Helical" evidence="6">
    <location>
        <begin position="171"/>
        <end position="188"/>
    </location>
</feature>
<feature type="transmembrane region" description="Helical" evidence="6">
    <location>
        <begin position="264"/>
        <end position="283"/>
    </location>
</feature>
<accession>A0A7X2ITK1</accession>
<comment type="subcellular location">
    <subcellularLocation>
        <location evidence="1">Membrane</location>
        <topology evidence="1">Multi-pass membrane protein</topology>
    </subcellularLocation>
</comment>
<feature type="transmembrane region" description="Helical" evidence="6">
    <location>
        <begin position="225"/>
        <end position="244"/>
    </location>
</feature>
<evidence type="ECO:0000256" key="1">
    <source>
        <dbReference type="ARBA" id="ARBA00004141"/>
    </source>
</evidence>
<feature type="transmembrane region" description="Helical" evidence="6">
    <location>
        <begin position="194"/>
        <end position="216"/>
    </location>
</feature>
<evidence type="ECO:0000256" key="3">
    <source>
        <dbReference type="ARBA" id="ARBA00022989"/>
    </source>
</evidence>
<feature type="transmembrane region" description="Helical" evidence="6">
    <location>
        <begin position="146"/>
        <end position="164"/>
    </location>
</feature>
<reference evidence="8 9" key="1">
    <citation type="submission" date="2019-11" db="EMBL/GenBank/DDBJ databases">
        <title>Novel species isolated from a subtropical stream in China.</title>
        <authorList>
            <person name="Lu H."/>
        </authorList>
    </citation>
    <scope>NUCLEOTIDE SEQUENCE [LARGE SCALE GENOMIC DNA]</scope>
    <source>
        <strain evidence="8 9">FT92W</strain>
    </source>
</reference>
<dbReference type="Proteomes" id="UP000446768">
    <property type="component" value="Unassembled WGS sequence"/>
</dbReference>
<feature type="transmembrane region" description="Helical" evidence="6">
    <location>
        <begin position="292"/>
        <end position="311"/>
    </location>
</feature>
<proteinExistence type="predicted"/>
<keyword evidence="9" id="KW-1185">Reference proteome</keyword>